<proteinExistence type="evidence at protein level"/>
<accession>A0AC62AEC4</accession>
<keyword evidence="1" id="KW-0002">3D-structure</keyword>
<organism evidence="1">
    <name type="scientific">Artemia franciscana</name>
    <name type="common">Brine shrimp</name>
    <name type="synonym">Artemia sanfranciscana</name>
    <dbReference type="NCBI Taxonomy" id="6661"/>
    <lineage>
        <taxon>Eukaryota</taxon>
        <taxon>Metazoa</taxon>
        <taxon>Ecdysozoa</taxon>
        <taxon>Arthropoda</taxon>
        <taxon>Crustacea</taxon>
        <taxon>Branchiopoda</taxon>
        <taxon>Anostraca</taxon>
        <taxon>Artemiidae</taxon>
        <taxon>Artemia</taxon>
    </lineage>
</organism>
<protein>
    <submittedName>
        <fullName evidence="1">ATP synthase subunit d</fullName>
    </submittedName>
</protein>
<evidence type="ECO:0000313" key="1">
    <source>
        <dbReference type="PDB" id="9B0X"/>
    </source>
</evidence>
<sequence length="219" mass="25381">MASKRIARSSIDWAKMAESVPESQKAMYNQFKAKSDGYIRKALSYPEQPSPINWEHYRKSLTNPAMVDAFKKQYEALKVPYPEDKVSSQIDAQEAEAKKEITKFIQESRGRIENYKAELGKLGQMIPFEHMTLEDFFEAFPEKVLNPDPPSPNVKKKPFKNNSWHLIQKIPNHFGLILKKTLWNSKRRNSGNLEMNTIKSILLLDIIFKSFIGIKMCKL</sequence>
<dbReference type="PDB" id="9B0X">
    <property type="method" value="EM"/>
    <property type="resolution" value="2.60 A"/>
    <property type="chains" value="M=1-219"/>
</dbReference>
<name>A0AC62AEC4_ARTSF</name>
<reference evidence="1" key="1">
    <citation type="journal article" date="2025" name="Cell Death Differ.">
        <title>Cryo-EM structure of the brine shrimp mitochondrial ATP synthase suggests an inactivation mechanism for the ATP synthase leak channel.</title>
        <authorList>
            <person name="Kumar A."/>
            <person name="da Fonseca Rezende E Mello J."/>
            <person name="Wu Y."/>
            <person name="Morris D."/>
            <person name="Mezghani I."/>
            <person name="Smith E."/>
            <person name="Rombauts S."/>
            <person name="Bossier P."/>
            <person name="Krahn J."/>
            <person name="Sigworth F.J."/>
            <person name="Mnatsakanyan N."/>
        </authorList>
    </citation>
    <scope>STRUCTURE BY ELECTRON MICROSCOPY (2.60 ANGSTROMS)</scope>
</reference>